<organism evidence="3 4">
    <name type="scientific">Sphingomonas changbaiensis NBRC 104936</name>
    <dbReference type="NCBI Taxonomy" id="1219043"/>
    <lineage>
        <taxon>Bacteria</taxon>
        <taxon>Pseudomonadati</taxon>
        <taxon>Pseudomonadota</taxon>
        <taxon>Alphaproteobacteria</taxon>
        <taxon>Sphingomonadales</taxon>
        <taxon>Sphingomonadaceae</taxon>
        <taxon>Sphingomonas</taxon>
    </lineage>
</organism>
<accession>A0A0E9MNF5</accession>
<evidence type="ECO:0000313" key="4">
    <source>
        <dbReference type="Proteomes" id="UP000033202"/>
    </source>
</evidence>
<comment type="caution">
    <text evidence="3">The sequence shown here is derived from an EMBL/GenBank/DDBJ whole genome shotgun (WGS) entry which is preliminary data.</text>
</comment>
<evidence type="ECO:0000256" key="1">
    <source>
        <dbReference type="SAM" id="Coils"/>
    </source>
</evidence>
<evidence type="ECO:0000256" key="2">
    <source>
        <dbReference type="SAM" id="Phobius"/>
    </source>
</evidence>
<name>A0A0E9MNF5_9SPHN</name>
<keyword evidence="2" id="KW-1133">Transmembrane helix</keyword>
<proteinExistence type="predicted"/>
<keyword evidence="2" id="KW-0812">Transmembrane</keyword>
<feature type="transmembrane region" description="Helical" evidence="2">
    <location>
        <begin position="47"/>
        <end position="69"/>
    </location>
</feature>
<feature type="transmembrane region" description="Helical" evidence="2">
    <location>
        <begin position="75"/>
        <end position="100"/>
    </location>
</feature>
<reference evidence="3 4" key="1">
    <citation type="submission" date="2015-04" db="EMBL/GenBank/DDBJ databases">
        <title>Whole genome shotgun sequence of Sphingomonas changbaiensis NBRC 104936.</title>
        <authorList>
            <person name="Katano-Makiyama Y."/>
            <person name="Hosoyama A."/>
            <person name="Hashimoto M."/>
            <person name="Noguchi M."/>
            <person name="Tsuchikane K."/>
            <person name="Ohji S."/>
            <person name="Yamazoe A."/>
            <person name="Ichikawa N."/>
            <person name="Kimura A."/>
            <person name="Fujita N."/>
        </authorList>
    </citation>
    <scope>NUCLEOTIDE SEQUENCE [LARGE SCALE GENOMIC DNA]</scope>
    <source>
        <strain evidence="3 4">NBRC 104936</strain>
    </source>
</reference>
<protein>
    <recommendedName>
        <fullName evidence="5">ATPase</fullName>
    </recommendedName>
</protein>
<evidence type="ECO:0008006" key="5">
    <source>
        <dbReference type="Google" id="ProtNLM"/>
    </source>
</evidence>
<dbReference type="STRING" id="1219043.SCH01S_21_01280"/>
<feature type="coiled-coil region" evidence="1">
    <location>
        <begin position="588"/>
        <end position="636"/>
    </location>
</feature>
<gene>
    <name evidence="3" type="ORF">SCH01S_21_01280</name>
</gene>
<dbReference type="Proteomes" id="UP000033202">
    <property type="component" value="Unassembled WGS sequence"/>
</dbReference>
<dbReference type="EMBL" id="BBWU01000021">
    <property type="protein sequence ID" value="GAO38941.1"/>
    <property type="molecule type" value="Genomic_DNA"/>
</dbReference>
<keyword evidence="1" id="KW-0175">Coiled coil</keyword>
<dbReference type="AlphaFoldDB" id="A0A0E9MNF5"/>
<keyword evidence="2" id="KW-0472">Membrane</keyword>
<keyword evidence="4" id="KW-1185">Reference proteome</keyword>
<evidence type="ECO:0000313" key="3">
    <source>
        <dbReference type="EMBL" id="GAO38941.1"/>
    </source>
</evidence>
<sequence length="758" mass="79333">MFPGMSGSKKVVGLRPEHEDELIVEDATPVYAAAEEDVPAPRSGAGVFAAILLTLLALAWIGFVAWSVVAGPDAYANLAMVIGAASAPLALIGVLGLLVLRTSRREAHRFLSTAHGMRAESAKLEARVGELTARIAANREALADQTIQLTQIGEEAAARLANVTATFRQDGEALDRHAGTLAQSASAASGELNALLASLPKAQEQTDGIAAALGHAGETALGQASALEAQLAALLARGKEADEIANGAAGTLAEHLSRIEGTTDSARAQLDATAAQMSEAVQSALARAAEALDEARRSVEAQGAAMLAMVDQSKAALDTTGTQSAEALAGRIAEVGALVDGIGRSIGAHDETGRVLVERLSAGMAEIEQRLERLDQSGTARTEQLAVAIASLGENADRLSTSLAGAGDAADSFIARSEALLTALDASAREIDETLPAALARLDGYAEASRGRIEAMRPEVGGIEAGATAALDRLAQTEKLLQQQREAIELFGQAADRQLQTGKRSAGELSAAVDSAQAQMASLADGSGPQLIDVMLRVRDAANQAAERARETFERIVPQAAASIGHATDKAIQDVVSARVEKQVLSVADAAERAVAAANAAAVQLREQMEQVERGAAAIEARVESAREQSDDANREGFARRAALLMEALNSTAIDVAKILSNEVTDSAWAAYLKGDRGVFTRRAVRLLEAGESRAIQTYYESDPEFREQVGRYIHDFEAMLRNVLATREGSQIAVTLLSSDMGKLYVALAQAIERLRT</sequence>